<dbReference type="PIRSF" id="PIRSF004848">
    <property type="entry name" value="YBL036c_PLPDEIII"/>
    <property type="match status" value="1"/>
</dbReference>
<dbReference type="Gene3D" id="3.20.20.10">
    <property type="entry name" value="Alanine racemase"/>
    <property type="match status" value="1"/>
</dbReference>
<dbReference type="PANTHER" id="PTHR10146:SF14">
    <property type="entry name" value="PYRIDOXAL PHOSPHATE HOMEOSTASIS PROTEIN"/>
    <property type="match status" value="1"/>
</dbReference>
<accession>A0A3P1XUW2</accession>
<reference evidence="6 7" key="1">
    <citation type="submission" date="2018-11" db="EMBL/GenBank/DDBJ databases">
        <title>Genomes From Bacteria Associated with the Canine Oral Cavity: a Test Case for Automated Genome-Based Taxonomic Assignment.</title>
        <authorList>
            <person name="Coil D.A."/>
            <person name="Jospin G."/>
            <person name="Darling A.E."/>
            <person name="Wallis C."/>
            <person name="Davis I.J."/>
            <person name="Harris S."/>
            <person name="Eisen J.A."/>
            <person name="Holcombe L.J."/>
            <person name="O'Flynn C."/>
        </authorList>
    </citation>
    <scope>NUCLEOTIDE SEQUENCE [LARGE SCALE GENOMIC DNA]</scope>
    <source>
        <strain evidence="6 7">OH2617_COT-023</strain>
    </source>
</reference>
<dbReference type="InterPro" id="IPR001608">
    <property type="entry name" value="Ala_racemase_N"/>
</dbReference>
<keyword evidence="1 2" id="KW-0663">Pyridoxal phosphate</keyword>
<dbReference type="Pfam" id="PF01168">
    <property type="entry name" value="Ala_racemase_N"/>
    <property type="match status" value="1"/>
</dbReference>
<comment type="cofactor">
    <cofactor evidence="3">
        <name>pyridoxal 5'-phosphate</name>
        <dbReference type="ChEBI" id="CHEBI:597326"/>
    </cofactor>
</comment>
<evidence type="ECO:0000256" key="3">
    <source>
        <dbReference type="PIRSR" id="PIRSR004848-1"/>
    </source>
</evidence>
<feature type="modified residue" description="N6-(pyridoxal phosphate)lysine" evidence="2 3">
    <location>
        <position position="25"/>
    </location>
</feature>
<dbReference type="PANTHER" id="PTHR10146">
    <property type="entry name" value="PROLINE SYNTHETASE CO-TRANSCRIBED BACTERIAL HOMOLOG PROTEIN"/>
    <property type="match status" value="1"/>
</dbReference>
<name>A0A3P1XUW2_TANFO</name>
<evidence type="ECO:0000256" key="1">
    <source>
        <dbReference type="ARBA" id="ARBA00022898"/>
    </source>
</evidence>
<dbReference type="PROSITE" id="PS01211">
    <property type="entry name" value="UPF0001"/>
    <property type="match status" value="1"/>
</dbReference>
<dbReference type="AlphaFoldDB" id="A0A3P1XUW2"/>
<evidence type="ECO:0000259" key="5">
    <source>
        <dbReference type="Pfam" id="PF01168"/>
    </source>
</evidence>
<dbReference type="OrthoDB" id="9804072at2"/>
<dbReference type="CDD" id="cd00635">
    <property type="entry name" value="PLPDE_III_YBL036c_like"/>
    <property type="match status" value="1"/>
</dbReference>
<comment type="function">
    <text evidence="2">Pyridoxal 5'-phosphate (PLP)-binding protein, which is involved in PLP homeostasis.</text>
</comment>
<dbReference type="InterPro" id="IPR011078">
    <property type="entry name" value="PyrdxlP_homeostasis"/>
</dbReference>
<evidence type="ECO:0000313" key="7">
    <source>
        <dbReference type="Proteomes" id="UP000278609"/>
    </source>
</evidence>
<dbReference type="InterPro" id="IPR029066">
    <property type="entry name" value="PLP-binding_barrel"/>
</dbReference>
<dbReference type="RefSeq" id="WP_124750974.1">
    <property type="nucleotide sequence ID" value="NZ_RQYS01000013.1"/>
</dbReference>
<evidence type="ECO:0000313" key="6">
    <source>
        <dbReference type="EMBL" id="RRD62271.1"/>
    </source>
</evidence>
<protein>
    <recommendedName>
        <fullName evidence="2">Pyridoxal phosphate homeostasis protein</fullName>
        <shortName evidence="2">PLP homeostasis protein</shortName>
    </recommendedName>
</protein>
<comment type="caution">
    <text evidence="6">The sequence shown here is derived from an EMBL/GenBank/DDBJ whole genome shotgun (WGS) entry which is preliminary data.</text>
</comment>
<evidence type="ECO:0000256" key="2">
    <source>
        <dbReference type="HAMAP-Rule" id="MF_02087"/>
    </source>
</evidence>
<sequence>MKIADRLAGVRQTLPEEVTLVAVSKFHPVDVLREAYDCGQRVFGESRVQELMTKQPVLPADIEWHFIGTLQTNKVKHIAPFIDLIQSVDSLKLLAAVDKEAKKCGRQIRVLIEVHIAEEASKHGFTPDECRELFAGDTFNAYPHIRVVGLMGMATFTDDMTQVRREFRKLRSLFEELRALPSTGYDFKELSMGMSDDYPLALEEGSTMVRVGTKIFGSRTY</sequence>
<dbReference type="GO" id="GO:0030170">
    <property type="term" value="F:pyridoxal phosphate binding"/>
    <property type="evidence" value="ECO:0007669"/>
    <property type="project" value="UniProtKB-UniRule"/>
</dbReference>
<dbReference type="SUPFAM" id="SSF51419">
    <property type="entry name" value="PLP-binding barrel"/>
    <property type="match status" value="1"/>
</dbReference>
<organism evidence="6 7">
    <name type="scientific">Tannerella forsythia</name>
    <name type="common">Bacteroides forsythus</name>
    <dbReference type="NCBI Taxonomy" id="28112"/>
    <lineage>
        <taxon>Bacteria</taxon>
        <taxon>Pseudomonadati</taxon>
        <taxon>Bacteroidota</taxon>
        <taxon>Bacteroidia</taxon>
        <taxon>Bacteroidales</taxon>
        <taxon>Tannerellaceae</taxon>
        <taxon>Tannerella</taxon>
    </lineage>
</organism>
<dbReference type="Proteomes" id="UP000278609">
    <property type="component" value="Unassembled WGS sequence"/>
</dbReference>
<comment type="similarity">
    <text evidence="2 4">Belongs to the pyridoxal phosphate-binding protein YggS/PROSC family.</text>
</comment>
<proteinExistence type="inferred from homology"/>
<evidence type="ECO:0000256" key="4">
    <source>
        <dbReference type="RuleBase" id="RU004514"/>
    </source>
</evidence>
<dbReference type="FunFam" id="3.20.20.10:FF:000018">
    <property type="entry name" value="Pyridoxal phosphate homeostasis protein"/>
    <property type="match status" value="1"/>
</dbReference>
<dbReference type="HAMAP" id="MF_02087">
    <property type="entry name" value="PLP_homeostasis"/>
    <property type="match status" value="1"/>
</dbReference>
<gene>
    <name evidence="6" type="ORF">EII40_03940</name>
</gene>
<dbReference type="EMBL" id="RQYS01000013">
    <property type="protein sequence ID" value="RRD62271.1"/>
    <property type="molecule type" value="Genomic_DNA"/>
</dbReference>
<dbReference type="NCBIfam" id="TIGR00044">
    <property type="entry name" value="YggS family pyridoxal phosphate-dependent enzyme"/>
    <property type="match status" value="1"/>
</dbReference>
<feature type="domain" description="Alanine racemase N-terminal" evidence="5">
    <location>
        <begin position="3"/>
        <end position="219"/>
    </location>
</feature>